<dbReference type="InterPro" id="IPR011009">
    <property type="entry name" value="Kinase-like_dom_sf"/>
</dbReference>
<dbReference type="EMBL" id="LBMM01010696">
    <property type="protein sequence ID" value="KMQ87313.1"/>
    <property type="molecule type" value="Genomic_DNA"/>
</dbReference>
<proteinExistence type="predicted"/>
<dbReference type="Pfam" id="PF02958">
    <property type="entry name" value="EcKL"/>
    <property type="match status" value="1"/>
</dbReference>
<dbReference type="Proteomes" id="UP000036403">
    <property type="component" value="Unassembled WGS sequence"/>
</dbReference>
<dbReference type="PANTHER" id="PTHR11012:SF57">
    <property type="entry name" value="LD10016P"/>
    <property type="match status" value="1"/>
</dbReference>
<reference evidence="2 3" key="1">
    <citation type="submission" date="2015-04" db="EMBL/GenBank/DDBJ databases">
        <title>Lasius niger genome sequencing.</title>
        <authorList>
            <person name="Konorov E.A."/>
            <person name="Nikitin M.A."/>
            <person name="Kirill M.V."/>
            <person name="Chang P."/>
        </authorList>
    </citation>
    <scope>NUCLEOTIDE SEQUENCE [LARGE SCALE GENOMIC DNA]</scope>
    <source>
        <tissue evidence="2">Whole</tissue>
    </source>
</reference>
<sequence length="375" mass="43169">MSTVNKGELYGIKDDDPQQHVQVNIVVKSIPKNIGRRKTFRSAVLFRNEIIFYTKIVPKFEEFLADKGQSNLMCIPRHFVSYTDGENDFIVLENVSPLGFGPASRQNCMDWAECTVILKTLAKFHAISFAYRDQKKEEFIKLASNLNETYFDNHIWNWYKRFHKNLVDIAKHALATEYPNSKAEKQFNSYEFGELYHKCSRLCERRNTPTSAIIGGDCWAPNFLVRDIGQNQKEALMLDFQLARCISPISDLSFLIYSCTLKSFRDQYFDDILKIYHSELSNAIKSLGSDPEKIYPWDLFMKEVKDYFVIGLVFALEAVPFCLLDPSQSFDLDAIIKTDEAMDVSDVMTVSNIKTSTGRQRLADIIVHAVENGYI</sequence>
<dbReference type="OrthoDB" id="5396515at2759"/>
<evidence type="ECO:0000313" key="2">
    <source>
        <dbReference type="EMBL" id="KMQ87313.1"/>
    </source>
</evidence>
<organism evidence="2 3">
    <name type="scientific">Lasius niger</name>
    <name type="common">Black garden ant</name>
    <dbReference type="NCBI Taxonomy" id="67767"/>
    <lineage>
        <taxon>Eukaryota</taxon>
        <taxon>Metazoa</taxon>
        <taxon>Ecdysozoa</taxon>
        <taxon>Arthropoda</taxon>
        <taxon>Hexapoda</taxon>
        <taxon>Insecta</taxon>
        <taxon>Pterygota</taxon>
        <taxon>Neoptera</taxon>
        <taxon>Endopterygota</taxon>
        <taxon>Hymenoptera</taxon>
        <taxon>Apocrita</taxon>
        <taxon>Aculeata</taxon>
        <taxon>Formicoidea</taxon>
        <taxon>Formicidae</taxon>
        <taxon>Formicinae</taxon>
        <taxon>Lasius</taxon>
        <taxon>Lasius</taxon>
    </lineage>
</organism>
<comment type="caution">
    <text evidence="2">The sequence shown here is derived from an EMBL/GenBank/DDBJ whole genome shotgun (WGS) entry which is preliminary data.</text>
</comment>
<dbReference type="SUPFAM" id="SSF56112">
    <property type="entry name" value="Protein kinase-like (PK-like)"/>
    <property type="match status" value="1"/>
</dbReference>
<accession>A0A0J7KA43</accession>
<keyword evidence="3" id="KW-1185">Reference proteome</keyword>
<dbReference type="SMART" id="SM00587">
    <property type="entry name" value="CHK"/>
    <property type="match status" value="1"/>
</dbReference>
<name>A0A0J7KA43_LASNI</name>
<evidence type="ECO:0000259" key="1">
    <source>
        <dbReference type="SMART" id="SM00587"/>
    </source>
</evidence>
<evidence type="ECO:0000313" key="3">
    <source>
        <dbReference type="Proteomes" id="UP000036403"/>
    </source>
</evidence>
<dbReference type="AlphaFoldDB" id="A0A0J7KA43"/>
<dbReference type="STRING" id="67767.A0A0J7KA43"/>
<gene>
    <name evidence="2" type="ORF">RF55_13434</name>
</gene>
<dbReference type="PaxDb" id="67767-A0A0J7KA43"/>
<dbReference type="Gene3D" id="3.90.1200.10">
    <property type="match status" value="1"/>
</dbReference>
<protein>
    <recommendedName>
        <fullName evidence="1">CHK kinase-like domain-containing protein</fullName>
    </recommendedName>
</protein>
<dbReference type="InterPro" id="IPR004119">
    <property type="entry name" value="EcKL"/>
</dbReference>
<dbReference type="PANTHER" id="PTHR11012">
    <property type="entry name" value="PROTEIN KINASE-LIKE DOMAIN-CONTAINING"/>
    <property type="match status" value="1"/>
</dbReference>
<dbReference type="InterPro" id="IPR015897">
    <property type="entry name" value="CHK_kinase-like"/>
</dbReference>
<feature type="domain" description="CHK kinase-like" evidence="1">
    <location>
        <begin position="90"/>
        <end position="286"/>
    </location>
</feature>